<feature type="region of interest" description="Disordered" evidence="1">
    <location>
        <begin position="84"/>
        <end position="122"/>
    </location>
</feature>
<dbReference type="EMBL" id="KI662932">
    <property type="protein sequence ID" value="ETN72783.1"/>
    <property type="molecule type" value="Genomic_DNA"/>
</dbReference>
<sequence>MLFGDCGPPRRPNFVLLHPDKEPICSPKDREEDPICDRHFVKISEGPSSTGKTVSQFFGISKRTVVPSRSSSLLILESKFSGQSNIKTSPRGRVGMVGPPGESGRHGMQGAPGLPGPRVRWE</sequence>
<feature type="compositionally biased region" description="Low complexity" evidence="1">
    <location>
        <begin position="91"/>
        <end position="100"/>
    </location>
</feature>
<organism evidence="2 3">
    <name type="scientific">Necator americanus</name>
    <name type="common">Human hookworm</name>
    <dbReference type="NCBI Taxonomy" id="51031"/>
    <lineage>
        <taxon>Eukaryota</taxon>
        <taxon>Metazoa</taxon>
        <taxon>Ecdysozoa</taxon>
        <taxon>Nematoda</taxon>
        <taxon>Chromadorea</taxon>
        <taxon>Rhabditida</taxon>
        <taxon>Rhabditina</taxon>
        <taxon>Rhabditomorpha</taxon>
        <taxon>Strongyloidea</taxon>
        <taxon>Ancylostomatidae</taxon>
        <taxon>Bunostominae</taxon>
        <taxon>Necator</taxon>
    </lineage>
</organism>
<name>W2STI0_NECAM</name>
<dbReference type="AlphaFoldDB" id="W2STI0"/>
<evidence type="ECO:0008006" key="4">
    <source>
        <dbReference type="Google" id="ProtNLM"/>
    </source>
</evidence>
<dbReference type="Proteomes" id="UP000053676">
    <property type="component" value="Unassembled WGS sequence"/>
</dbReference>
<gene>
    <name evidence="2" type="ORF">NECAME_13733</name>
</gene>
<dbReference type="KEGG" id="nai:NECAME_13733"/>
<accession>W2STI0</accession>
<evidence type="ECO:0000256" key="1">
    <source>
        <dbReference type="SAM" id="MobiDB-lite"/>
    </source>
</evidence>
<proteinExistence type="predicted"/>
<evidence type="ECO:0000313" key="3">
    <source>
        <dbReference type="Proteomes" id="UP000053676"/>
    </source>
</evidence>
<evidence type="ECO:0000313" key="2">
    <source>
        <dbReference type="EMBL" id="ETN72783.1"/>
    </source>
</evidence>
<keyword evidence="3" id="KW-1185">Reference proteome</keyword>
<reference evidence="3" key="1">
    <citation type="journal article" date="2014" name="Nat. Genet.">
        <title>Genome of the human hookworm Necator americanus.</title>
        <authorList>
            <person name="Tang Y.T."/>
            <person name="Gao X."/>
            <person name="Rosa B.A."/>
            <person name="Abubucker S."/>
            <person name="Hallsworth-Pepin K."/>
            <person name="Martin J."/>
            <person name="Tyagi R."/>
            <person name="Heizer E."/>
            <person name="Zhang X."/>
            <person name="Bhonagiri-Palsikar V."/>
            <person name="Minx P."/>
            <person name="Warren W.C."/>
            <person name="Wang Q."/>
            <person name="Zhan B."/>
            <person name="Hotez P.J."/>
            <person name="Sternberg P.W."/>
            <person name="Dougall A."/>
            <person name="Gaze S.T."/>
            <person name="Mulvenna J."/>
            <person name="Sotillo J."/>
            <person name="Ranganathan S."/>
            <person name="Rabelo E.M."/>
            <person name="Wilson R.K."/>
            <person name="Felgner P.L."/>
            <person name="Bethony J."/>
            <person name="Hawdon J.M."/>
            <person name="Gasser R.B."/>
            <person name="Loukas A."/>
            <person name="Mitreva M."/>
        </authorList>
    </citation>
    <scope>NUCLEOTIDE SEQUENCE [LARGE SCALE GENOMIC DNA]</scope>
</reference>
<protein>
    <recommendedName>
        <fullName evidence="4">Collagen triple helix repeat protein</fullName>
    </recommendedName>
</protein>